<sequence>MKNILLLIHDDGGQEGRLQVALDLCRAIDGHLTCLDVTYVPPVLGDGYGAAYVLGDVVTQEAAREVDNKGKVVARLADEGISWDWIDAAGDIAPTLQRAAELTDVIVVNREVGDFAYPDMHGAAAELIVRSGKPVLAVPADCRGLDHAAALIAWDGSRCAAAALRAAVPLLKRTDHVTIVEVQDGSITTTPAEDAAEYLARYGVPADIRRITASPAGPALLKEASSGGFGYVVMGGYGHLRLVEALFGGVTRTMLGESPIPVFLAH</sequence>
<evidence type="ECO:0000313" key="4">
    <source>
        <dbReference type="Proteomes" id="UP000094256"/>
    </source>
</evidence>
<evidence type="ECO:0000259" key="2">
    <source>
        <dbReference type="Pfam" id="PF00582"/>
    </source>
</evidence>
<evidence type="ECO:0000313" key="3">
    <source>
        <dbReference type="EMBL" id="AOH82632.1"/>
    </source>
</evidence>
<name>A0A1B3Z5D8_9SPHN</name>
<dbReference type="Pfam" id="PF00582">
    <property type="entry name" value="Usp"/>
    <property type="match status" value="1"/>
</dbReference>
<accession>A0A1B3Z5D8</accession>
<dbReference type="Gene3D" id="3.40.50.12370">
    <property type="match status" value="1"/>
</dbReference>
<keyword evidence="4" id="KW-1185">Reference proteome</keyword>
<reference evidence="3 4" key="1">
    <citation type="submission" date="2016-01" db="EMBL/GenBank/DDBJ databases">
        <title>Complete genome and mega plasmid sequence of Sphingomonas panacis DCY99 elicits systemic resistance in rice to Xanthomonas oryzae.</title>
        <authorList>
            <person name="Kim Y.J."/>
            <person name="Yang D.C."/>
            <person name="Sing P."/>
        </authorList>
    </citation>
    <scope>NUCLEOTIDE SEQUENCE [LARGE SCALE GENOMIC DNA]</scope>
    <source>
        <strain evidence="3 4">DCY99</strain>
    </source>
</reference>
<dbReference type="InterPro" id="IPR006016">
    <property type="entry name" value="UspA"/>
</dbReference>
<protein>
    <recommendedName>
        <fullName evidence="2">UspA domain-containing protein</fullName>
    </recommendedName>
</protein>
<dbReference type="EMBL" id="CP014168">
    <property type="protein sequence ID" value="AOH82632.1"/>
    <property type="molecule type" value="Genomic_DNA"/>
</dbReference>
<dbReference type="KEGG" id="span:AWL63_00150"/>
<proteinExistence type="inferred from homology"/>
<dbReference type="STRING" id="1560345.AWL63_00150"/>
<organism evidence="3 4">
    <name type="scientific">Sphingomonas panacis</name>
    <dbReference type="NCBI Taxonomy" id="1560345"/>
    <lineage>
        <taxon>Bacteria</taxon>
        <taxon>Pseudomonadati</taxon>
        <taxon>Pseudomonadota</taxon>
        <taxon>Alphaproteobacteria</taxon>
        <taxon>Sphingomonadales</taxon>
        <taxon>Sphingomonadaceae</taxon>
        <taxon>Sphingomonas</taxon>
    </lineage>
</organism>
<dbReference type="AlphaFoldDB" id="A0A1B3Z5D8"/>
<feature type="domain" description="UspA" evidence="2">
    <location>
        <begin position="151"/>
        <end position="264"/>
    </location>
</feature>
<dbReference type="PRINTS" id="PR01438">
    <property type="entry name" value="UNVRSLSTRESS"/>
</dbReference>
<dbReference type="Proteomes" id="UP000094256">
    <property type="component" value="Chromosome"/>
</dbReference>
<gene>
    <name evidence="3" type="ORF">AWL63_00150</name>
</gene>
<evidence type="ECO:0000256" key="1">
    <source>
        <dbReference type="ARBA" id="ARBA00008791"/>
    </source>
</evidence>
<dbReference type="InterPro" id="IPR006015">
    <property type="entry name" value="Universal_stress_UspA"/>
</dbReference>
<dbReference type="SUPFAM" id="SSF52402">
    <property type="entry name" value="Adenine nucleotide alpha hydrolases-like"/>
    <property type="match status" value="2"/>
</dbReference>
<dbReference type="RefSeq" id="WP_069203216.1">
    <property type="nucleotide sequence ID" value="NZ_CP014168.1"/>
</dbReference>
<dbReference type="OrthoDB" id="9804721at2"/>
<comment type="similarity">
    <text evidence="1">Belongs to the universal stress protein A family.</text>
</comment>
<dbReference type="CDD" id="cd00293">
    <property type="entry name" value="USP-like"/>
    <property type="match status" value="1"/>
</dbReference>